<name>A0A7G2FAT2_ARATH</name>
<dbReference type="AlphaFoldDB" id="A0A7G2FAT2"/>
<dbReference type="Proteomes" id="UP000516314">
    <property type="component" value="Chromosome 5"/>
</dbReference>
<protein>
    <submittedName>
        <fullName evidence="1">(thale cress) hypothetical protein</fullName>
    </submittedName>
</protein>
<evidence type="ECO:0000313" key="1">
    <source>
        <dbReference type="EMBL" id="CAD5332851.1"/>
    </source>
</evidence>
<accession>A0A7G2FAT2</accession>
<sequence length="234" mass="26448">MIGFGWFRSADSDSCGAVSLGVVGTEAFPMLHRRSFHIFSASFSWTFSDPYAHTISSIFTLVPLVPSAIPMMQRLLLGFSDSSASLSAASHRRVARVSELGQSLDSWMQRIFLDWAVPNNRCLWGRSNPFYFVGSINIWPILNTSSIVSRRCASSVFFVILPRPGDVHSSSSKRKISFIFIPSKVIGRMFTFIPSHFVGRMFFRGFTLCCLQRLSFSQNFDWYLCPRCSVNPEH</sequence>
<organism evidence="1 2">
    <name type="scientific">Arabidopsis thaliana</name>
    <name type="common">Mouse-ear cress</name>
    <dbReference type="NCBI Taxonomy" id="3702"/>
    <lineage>
        <taxon>Eukaryota</taxon>
        <taxon>Viridiplantae</taxon>
        <taxon>Streptophyta</taxon>
        <taxon>Embryophyta</taxon>
        <taxon>Tracheophyta</taxon>
        <taxon>Spermatophyta</taxon>
        <taxon>Magnoliopsida</taxon>
        <taxon>eudicotyledons</taxon>
        <taxon>Gunneridae</taxon>
        <taxon>Pentapetalae</taxon>
        <taxon>rosids</taxon>
        <taxon>malvids</taxon>
        <taxon>Brassicales</taxon>
        <taxon>Brassicaceae</taxon>
        <taxon>Camelineae</taxon>
        <taxon>Arabidopsis</taxon>
    </lineage>
</organism>
<proteinExistence type="predicted"/>
<reference evidence="1 2" key="1">
    <citation type="submission" date="2020-09" db="EMBL/GenBank/DDBJ databases">
        <authorList>
            <person name="Ashkenazy H."/>
        </authorList>
    </citation>
    <scope>NUCLEOTIDE SEQUENCE [LARGE SCALE GENOMIC DNA]</scope>
    <source>
        <strain evidence="2">cv. Cdm-0</strain>
    </source>
</reference>
<evidence type="ECO:0000313" key="2">
    <source>
        <dbReference type="Proteomes" id="UP000516314"/>
    </source>
</evidence>
<gene>
    <name evidence="1" type="ORF">AT9943_LOCUS20237</name>
</gene>
<dbReference type="EMBL" id="LR881470">
    <property type="protein sequence ID" value="CAD5332851.1"/>
    <property type="molecule type" value="Genomic_DNA"/>
</dbReference>